<keyword evidence="6" id="KW-1003">Cell membrane</keyword>
<evidence type="ECO:0000256" key="6">
    <source>
        <dbReference type="ARBA" id="ARBA00022475"/>
    </source>
</evidence>
<dbReference type="PANTHER" id="PTHR33529:SF7">
    <property type="entry name" value="LIPOPOLYSACCHARIDE EXPORT SYSTEM PERMEASE PROTEIN LPTF"/>
    <property type="match status" value="1"/>
</dbReference>
<dbReference type="KEGG" id="woc:BA177_10995"/>
<feature type="transmembrane region" description="Helical" evidence="12">
    <location>
        <begin position="58"/>
        <end position="79"/>
    </location>
</feature>
<dbReference type="RefSeq" id="WP_068616220.1">
    <property type="nucleotide sequence ID" value="NZ_CP016268.1"/>
</dbReference>
<dbReference type="Pfam" id="PF03739">
    <property type="entry name" value="LptF_LptG"/>
    <property type="match status" value="1"/>
</dbReference>
<accession>A0A193LGS3</accession>
<reference evidence="13 14" key="1">
    <citation type="submission" date="2016-06" db="EMBL/GenBank/DDBJ databases">
        <title>Complete genome sequence of a deep-branching marine Gamma Proteobacterium Woeseia oceani type strain XK5.</title>
        <authorList>
            <person name="Mu D."/>
            <person name="Du Z."/>
        </authorList>
    </citation>
    <scope>NUCLEOTIDE SEQUENCE [LARGE SCALE GENOMIC DNA]</scope>
    <source>
        <strain evidence="13 14">XK5</strain>
    </source>
</reference>
<proteinExistence type="inferred from homology"/>
<evidence type="ECO:0000256" key="12">
    <source>
        <dbReference type="SAM" id="Phobius"/>
    </source>
</evidence>
<dbReference type="AlphaFoldDB" id="A0A193LGS3"/>
<feature type="transmembrane region" description="Helical" evidence="12">
    <location>
        <begin position="268"/>
        <end position="289"/>
    </location>
</feature>
<sequence length="367" mass="40617">MIRILDRYIFREVAQTWLAVTTVLLFILLTNQFARVLGDVAKGKLPKDAVFQIIGLTGLQYLTILVPIGLFLSIMLALGRLYADSEMPAMMACRVGPAGIYRPLTWLMLPLVVGVAWLAMDVAPRALTAIERIGVEARRQADLASIEPGKFTATGGDDSVVYAERVIGPGAVEKVFLQRRTVAGDVEVVVAERGEQRDSDDPNTRFFVLHDGRRYSGVPGTARFTVMEFAEHGIPYQLPDLSEPELEPRAMQTRELLGSRDPAHVAELHWRLGVPLSTLILAIFAVPLSRSQPRQGRYGRIATGLLVFIIYFNLLSAGKAWVEQSTVPPWMGIWWVHVLMLSAALGLLGVQNGIHRRLFARQRAVAA</sequence>
<dbReference type="EMBL" id="CP016268">
    <property type="protein sequence ID" value="ANO51661.1"/>
    <property type="molecule type" value="Genomic_DNA"/>
</dbReference>
<dbReference type="GO" id="GO:0055085">
    <property type="term" value="P:transmembrane transport"/>
    <property type="evidence" value="ECO:0007669"/>
    <property type="project" value="InterPro"/>
</dbReference>
<keyword evidence="14" id="KW-1185">Reference proteome</keyword>
<dbReference type="GO" id="GO:0015920">
    <property type="term" value="P:lipopolysaccharide transport"/>
    <property type="evidence" value="ECO:0007669"/>
    <property type="project" value="TreeGrafter"/>
</dbReference>
<evidence type="ECO:0000256" key="8">
    <source>
        <dbReference type="ARBA" id="ARBA00022692"/>
    </source>
</evidence>
<feature type="transmembrane region" description="Helical" evidence="12">
    <location>
        <begin position="301"/>
        <end position="322"/>
    </location>
</feature>
<comment type="function">
    <text evidence="1">Part of the ABC transporter complex LptBFG involved in the translocation of lipopolysaccharide (LPS) from the inner membrane to the outer membrane.</text>
</comment>
<evidence type="ECO:0000313" key="14">
    <source>
        <dbReference type="Proteomes" id="UP000092695"/>
    </source>
</evidence>
<keyword evidence="7" id="KW-0997">Cell inner membrane</keyword>
<organism evidence="13 14">
    <name type="scientific">Woeseia oceani</name>
    <dbReference type="NCBI Taxonomy" id="1548547"/>
    <lineage>
        <taxon>Bacteria</taxon>
        <taxon>Pseudomonadati</taxon>
        <taxon>Pseudomonadota</taxon>
        <taxon>Gammaproteobacteria</taxon>
        <taxon>Woeseiales</taxon>
        <taxon>Woeseiaceae</taxon>
        <taxon>Woeseia</taxon>
    </lineage>
</organism>
<name>A0A193LGS3_9GAMM</name>
<evidence type="ECO:0000256" key="7">
    <source>
        <dbReference type="ARBA" id="ARBA00022519"/>
    </source>
</evidence>
<comment type="similarity">
    <text evidence="3">Belongs to the LptF/LptG family.</text>
</comment>
<keyword evidence="9 12" id="KW-1133">Transmembrane helix</keyword>
<feature type="transmembrane region" description="Helical" evidence="12">
    <location>
        <begin position="334"/>
        <end position="354"/>
    </location>
</feature>
<protein>
    <recommendedName>
        <fullName evidence="4">Lipopolysaccharide export system permease protein LptF</fullName>
    </recommendedName>
</protein>
<dbReference type="InterPro" id="IPR030922">
    <property type="entry name" value="LptF"/>
</dbReference>
<evidence type="ECO:0000256" key="3">
    <source>
        <dbReference type="ARBA" id="ARBA00007725"/>
    </source>
</evidence>
<dbReference type="Proteomes" id="UP000092695">
    <property type="component" value="Chromosome"/>
</dbReference>
<dbReference type="NCBIfam" id="TIGR04407">
    <property type="entry name" value="LptF_YjgP"/>
    <property type="match status" value="1"/>
</dbReference>
<comment type="subunit">
    <text evidence="11">Component of the lipopolysaccharide transport and assembly complex. The LptBFG transporter is composed of two ATP-binding proteins (LptB) and two transmembrane proteins (LptF and LptG).</text>
</comment>
<dbReference type="InterPro" id="IPR005495">
    <property type="entry name" value="LptG/LptF_permease"/>
</dbReference>
<gene>
    <name evidence="13" type="ORF">BA177_10995</name>
</gene>
<dbReference type="STRING" id="1548547.BA177_10995"/>
<keyword evidence="10 12" id="KW-0472">Membrane</keyword>
<feature type="transmembrane region" description="Helical" evidence="12">
    <location>
        <begin position="100"/>
        <end position="120"/>
    </location>
</feature>
<dbReference type="PANTHER" id="PTHR33529">
    <property type="entry name" value="SLR0882 PROTEIN-RELATED"/>
    <property type="match status" value="1"/>
</dbReference>
<evidence type="ECO:0000256" key="4">
    <source>
        <dbReference type="ARBA" id="ARBA00014213"/>
    </source>
</evidence>
<evidence type="ECO:0000256" key="9">
    <source>
        <dbReference type="ARBA" id="ARBA00022989"/>
    </source>
</evidence>
<keyword evidence="5" id="KW-0813">Transport</keyword>
<evidence type="ECO:0000256" key="1">
    <source>
        <dbReference type="ARBA" id="ARBA00002265"/>
    </source>
</evidence>
<dbReference type="GO" id="GO:0043190">
    <property type="term" value="C:ATP-binding cassette (ABC) transporter complex"/>
    <property type="evidence" value="ECO:0007669"/>
    <property type="project" value="InterPro"/>
</dbReference>
<comment type="subcellular location">
    <subcellularLocation>
        <location evidence="2">Cell inner membrane</location>
        <topology evidence="2">Multi-pass membrane protein</topology>
    </subcellularLocation>
</comment>
<evidence type="ECO:0000256" key="5">
    <source>
        <dbReference type="ARBA" id="ARBA00022448"/>
    </source>
</evidence>
<evidence type="ECO:0000313" key="13">
    <source>
        <dbReference type="EMBL" id="ANO51661.1"/>
    </source>
</evidence>
<evidence type="ECO:0000256" key="11">
    <source>
        <dbReference type="ARBA" id="ARBA00026081"/>
    </source>
</evidence>
<evidence type="ECO:0000256" key="2">
    <source>
        <dbReference type="ARBA" id="ARBA00004429"/>
    </source>
</evidence>
<evidence type="ECO:0000256" key="10">
    <source>
        <dbReference type="ARBA" id="ARBA00023136"/>
    </source>
</evidence>
<keyword evidence="8 12" id="KW-0812">Transmembrane</keyword>